<evidence type="ECO:0000256" key="2">
    <source>
        <dbReference type="ARBA" id="ARBA00022723"/>
    </source>
</evidence>
<dbReference type="InterPro" id="IPR017896">
    <property type="entry name" value="4Fe4S_Fe-S-bd"/>
</dbReference>
<reference evidence="7" key="1">
    <citation type="submission" date="2022-05" db="EMBL/GenBank/DDBJ databases">
        <authorList>
            <person name="Sun X."/>
        </authorList>
    </citation>
    <scope>NUCLEOTIDE SEQUENCE</scope>
    <source>
        <strain evidence="7">Ai-910</strain>
    </source>
</reference>
<feature type="domain" description="4Fe-4S ferredoxin-type" evidence="6">
    <location>
        <begin position="12"/>
        <end position="42"/>
    </location>
</feature>
<evidence type="ECO:0000256" key="1">
    <source>
        <dbReference type="ARBA" id="ARBA00022485"/>
    </source>
</evidence>
<dbReference type="RefSeq" id="WP_250724805.1">
    <property type="nucleotide sequence ID" value="NZ_CP098400.1"/>
</dbReference>
<protein>
    <submittedName>
        <fullName evidence="7">4Fe-4S dicluster domain-containing protein</fullName>
    </submittedName>
</protein>
<evidence type="ECO:0000259" key="6">
    <source>
        <dbReference type="PROSITE" id="PS51379"/>
    </source>
</evidence>
<dbReference type="SUPFAM" id="SSF46548">
    <property type="entry name" value="alpha-helical ferredoxin"/>
    <property type="match status" value="1"/>
</dbReference>
<dbReference type="AlphaFoldDB" id="A0A9J6ZSF6"/>
<keyword evidence="5" id="KW-0411">Iron-sulfur</keyword>
<dbReference type="Proteomes" id="UP001056426">
    <property type="component" value="Chromosome"/>
</dbReference>
<dbReference type="GO" id="GO:0051539">
    <property type="term" value="F:4 iron, 4 sulfur cluster binding"/>
    <property type="evidence" value="ECO:0007669"/>
    <property type="project" value="UniProtKB-KW"/>
</dbReference>
<evidence type="ECO:0000256" key="5">
    <source>
        <dbReference type="ARBA" id="ARBA00023014"/>
    </source>
</evidence>
<dbReference type="PANTHER" id="PTHR43255:SF1">
    <property type="entry name" value="IRON-SULFUR-BINDING OXIDOREDUCTASE FADF-RELATED"/>
    <property type="match status" value="1"/>
</dbReference>
<evidence type="ECO:0000256" key="4">
    <source>
        <dbReference type="ARBA" id="ARBA00023004"/>
    </source>
</evidence>
<dbReference type="InterPro" id="IPR017900">
    <property type="entry name" value="4Fe4S_Fe_S_CS"/>
</dbReference>
<evidence type="ECO:0000313" key="8">
    <source>
        <dbReference type="Proteomes" id="UP001056426"/>
    </source>
</evidence>
<accession>A0A9J6ZSF6</accession>
<dbReference type="GO" id="GO:0046872">
    <property type="term" value="F:metal ion binding"/>
    <property type="evidence" value="ECO:0007669"/>
    <property type="project" value="UniProtKB-KW"/>
</dbReference>
<reference evidence="7" key="2">
    <citation type="submission" date="2022-06" db="EMBL/GenBank/DDBJ databases">
        <title>Xiashengella guii gen. nov. sp. nov., a bacterium isolated form anaerobic digestion tank.</title>
        <authorList>
            <person name="Huang H."/>
        </authorList>
    </citation>
    <scope>NUCLEOTIDE SEQUENCE</scope>
    <source>
        <strain evidence="7">Ai-910</strain>
    </source>
</reference>
<evidence type="ECO:0000256" key="3">
    <source>
        <dbReference type="ARBA" id="ARBA00023002"/>
    </source>
</evidence>
<sequence>MSNLLLQLHEDLRFREGLSACMNCGVCTALCPAASYFEYDPRHICQIVQTGDEADLESLLKGDEIWQCGQCLSCKARCPRGNVPGYVIQALRKLSQLKGFFMYSEEGRKQLRIKRAIGHSILTTGYCVHPRLVDPAVHPEQGPVWAWAFEHGAELYKLCGSAFYDAQEGGLRKIPQDVLNELGSIFYETGAFKLWEAIEGEEVKTKNKQER</sequence>
<keyword evidence="1" id="KW-0004">4Fe-4S</keyword>
<dbReference type="PROSITE" id="PS00198">
    <property type="entry name" value="4FE4S_FER_1"/>
    <property type="match status" value="1"/>
</dbReference>
<dbReference type="Gene3D" id="1.10.1060.10">
    <property type="entry name" value="Alpha-helical ferredoxin"/>
    <property type="match status" value="1"/>
</dbReference>
<keyword evidence="3" id="KW-0560">Oxidoreductase</keyword>
<dbReference type="Pfam" id="PF13183">
    <property type="entry name" value="Fer4_8"/>
    <property type="match status" value="1"/>
</dbReference>
<dbReference type="GO" id="GO:0016491">
    <property type="term" value="F:oxidoreductase activity"/>
    <property type="evidence" value="ECO:0007669"/>
    <property type="project" value="UniProtKB-KW"/>
</dbReference>
<keyword evidence="8" id="KW-1185">Reference proteome</keyword>
<evidence type="ECO:0000313" key="7">
    <source>
        <dbReference type="EMBL" id="URW80521.1"/>
    </source>
</evidence>
<gene>
    <name evidence="7" type="ORF">M9189_04050</name>
</gene>
<dbReference type="InterPro" id="IPR051460">
    <property type="entry name" value="HdrC_iron-sulfur_subunit"/>
</dbReference>
<dbReference type="PANTHER" id="PTHR43255">
    <property type="entry name" value="IRON-SULFUR-BINDING OXIDOREDUCTASE FADF-RELATED-RELATED"/>
    <property type="match status" value="1"/>
</dbReference>
<dbReference type="PROSITE" id="PS51379">
    <property type="entry name" value="4FE4S_FER_2"/>
    <property type="match status" value="1"/>
</dbReference>
<name>A0A9J6ZSF6_9BACT</name>
<keyword evidence="4" id="KW-0408">Iron</keyword>
<dbReference type="InterPro" id="IPR009051">
    <property type="entry name" value="Helical_ferredxn"/>
</dbReference>
<dbReference type="EMBL" id="CP098400">
    <property type="protein sequence ID" value="URW80521.1"/>
    <property type="molecule type" value="Genomic_DNA"/>
</dbReference>
<dbReference type="GO" id="GO:0005886">
    <property type="term" value="C:plasma membrane"/>
    <property type="evidence" value="ECO:0007669"/>
    <property type="project" value="TreeGrafter"/>
</dbReference>
<proteinExistence type="predicted"/>
<organism evidence="7 8">
    <name type="scientific">Xiashengella succiniciproducens</name>
    <dbReference type="NCBI Taxonomy" id="2949635"/>
    <lineage>
        <taxon>Bacteria</taxon>
        <taxon>Pseudomonadati</taxon>
        <taxon>Bacteroidota</taxon>
        <taxon>Bacteroidia</taxon>
        <taxon>Marinilabiliales</taxon>
        <taxon>Marinilabiliaceae</taxon>
        <taxon>Xiashengella</taxon>
    </lineage>
</organism>
<dbReference type="KEGG" id="alkq:M9189_04050"/>
<keyword evidence="2" id="KW-0479">Metal-binding</keyword>